<evidence type="ECO:0008006" key="4">
    <source>
        <dbReference type="Google" id="ProtNLM"/>
    </source>
</evidence>
<proteinExistence type="predicted"/>
<keyword evidence="1" id="KW-0732">Signal</keyword>
<name>A0ABW1VAQ5_9BACL</name>
<feature type="chain" id="PRO_5045103288" description="YtkA-like domain-containing protein" evidence="1">
    <location>
        <begin position="24"/>
        <end position="138"/>
    </location>
</feature>
<accession>A0ABW1VAQ5</accession>
<keyword evidence="3" id="KW-1185">Reference proteome</keyword>
<reference evidence="3" key="1">
    <citation type="journal article" date="2019" name="Int. J. Syst. Evol. Microbiol.">
        <title>The Global Catalogue of Microorganisms (GCM) 10K type strain sequencing project: providing services to taxonomists for standard genome sequencing and annotation.</title>
        <authorList>
            <consortium name="The Broad Institute Genomics Platform"/>
            <consortium name="The Broad Institute Genome Sequencing Center for Infectious Disease"/>
            <person name="Wu L."/>
            <person name="Ma J."/>
        </authorList>
    </citation>
    <scope>NUCLEOTIDE SEQUENCE [LARGE SCALE GENOMIC DNA]</scope>
    <source>
        <strain evidence="3">PCU 280</strain>
    </source>
</reference>
<evidence type="ECO:0000256" key="1">
    <source>
        <dbReference type="SAM" id="SignalP"/>
    </source>
</evidence>
<evidence type="ECO:0000313" key="3">
    <source>
        <dbReference type="Proteomes" id="UP001596233"/>
    </source>
</evidence>
<comment type="caution">
    <text evidence="2">The sequence shown here is derived from an EMBL/GenBank/DDBJ whole genome shotgun (WGS) entry which is preliminary data.</text>
</comment>
<dbReference type="EMBL" id="JBHSTE010000006">
    <property type="protein sequence ID" value="MFC6334580.1"/>
    <property type="molecule type" value="Genomic_DNA"/>
</dbReference>
<dbReference type="Proteomes" id="UP001596233">
    <property type="component" value="Unassembled WGS sequence"/>
</dbReference>
<dbReference type="PROSITE" id="PS51257">
    <property type="entry name" value="PROKAR_LIPOPROTEIN"/>
    <property type="match status" value="1"/>
</dbReference>
<protein>
    <recommendedName>
        <fullName evidence="4">YtkA-like domain-containing protein</fullName>
    </recommendedName>
</protein>
<feature type="signal peptide" evidence="1">
    <location>
        <begin position="1"/>
        <end position="23"/>
    </location>
</feature>
<organism evidence="2 3">
    <name type="scientific">Paenibacillus septentrionalis</name>
    <dbReference type="NCBI Taxonomy" id="429342"/>
    <lineage>
        <taxon>Bacteria</taxon>
        <taxon>Bacillati</taxon>
        <taxon>Bacillota</taxon>
        <taxon>Bacilli</taxon>
        <taxon>Bacillales</taxon>
        <taxon>Paenibacillaceae</taxon>
        <taxon>Paenibacillus</taxon>
    </lineage>
</organism>
<sequence length="138" mass="15761">MARTKAYRILCMLVLVSVLLGCAAGCSNEQPMQDELELMPFREVEAELTAIPEQPVAGEPATVRVRLLEEEKPTNGMRIELRNNARETRLYDAKEIEVDDVTYYEIEAVFENQGENLVTLHFNLDSYHIMSSLRVEVK</sequence>
<dbReference type="RefSeq" id="WP_379237246.1">
    <property type="nucleotide sequence ID" value="NZ_JBHSTE010000006.1"/>
</dbReference>
<evidence type="ECO:0000313" key="2">
    <source>
        <dbReference type="EMBL" id="MFC6334580.1"/>
    </source>
</evidence>
<gene>
    <name evidence="2" type="ORF">ACFP56_18275</name>
</gene>